<proteinExistence type="predicted"/>
<organism evidence="1 2">
    <name type="scientific">Brachionus plicatilis</name>
    <name type="common">Marine rotifer</name>
    <name type="synonym">Brachionus muelleri</name>
    <dbReference type="NCBI Taxonomy" id="10195"/>
    <lineage>
        <taxon>Eukaryota</taxon>
        <taxon>Metazoa</taxon>
        <taxon>Spiralia</taxon>
        <taxon>Gnathifera</taxon>
        <taxon>Rotifera</taxon>
        <taxon>Eurotatoria</taxon>
        <taxon>Monogononta</taxon>
        <taxon>Pseudotrocha</taxon>
        <taxon>Ploima</taxon>
        <taxon>Brachionidae</taxon>
        <taxon>Brachionus</taxon>
    </lineage>
</organism>
<reference evidence="1 2" key="1">
    <citation type="journal article" date="2018" name="Sci. Rep.">
        <title>Genomic signatures of local adaptation to the degree of environmental predictability in rotifers.</title>
        <authorList>
            <person name="Franch-Gras L."/>
            <person name="Hahn C."/>
            <person name="Garcia-Roger E.M."/>
            <person name="Carmona M.J."/>
            <person name="Serra M."/>
            <person name="Gomez A."/>
        </authorList>
    </citation>
    <scope>NUCLEOTIDE SEQUENCE [LARGE SCALE GENOMIC DNA]</scope>
    <source>
        <strain evidence="1">HYR1</strain>
    </source>
</reference>
<keyword evidence="2" id="KW-1185">Reference proteome</keyword>
<comment type="caution">
    <text evidence="1">The sequence shown here is derived from an EMBL/GenBank/DDBJ whole genome shotgun (WGS) entry which is preliminary data.</text>
</comment>
<protein>
    <submittedName>
        <fullName evidence="1">Uncharacterized protein</fullName>
    </submittedName>
</protein>
<evidence type="ECO:0000313" key="2">
    <source>
        <dbReference type="Proteomes" id="UP000276133"/>
    </source>
</evidence>
<evidence type="ECO:0000313" key="1">
    <source>
        <dbReference type="EMBL" id="RNA18198.1"/>
    </source>
</evidence>
<gene>
    <name evidence="1" type="ORF">BpHYR1_050300</name>
</gene>
<accession>A0A3M7R4P4</accession>
<sequence>MALFLFSDWMRYRSSKKSSEVKFLWSLSKWWSLGALKLAVEINDSMEQLDELPLSSSYE</sequence>
<dbReference type="EMBL" id="REGN01004295">
    <property type="protein sequence ID" value="RNA18198.1"/>
    <property type="molecule type" value="Genomic_DNA"/>
</dbReference>
<dbReference type="Proteomes" id="UP000276133">
    <property type="component" value="Unassembled WGS sequence"/>
</dbReference>
<name>A0A3M7R4P4_BRAPC</name>
<dbReference type="AlphaFoldDB" id="A0A3M7R4P4"/>